<dbReference type="Proteomes" id="UP000831775">
    <property type="component" value="Chromosome"/>
</dbReference>
<evidence type="ECO:0000313" key="2">
    <source>
        <dbReference type="EMBL" id="UOQ60750.1"/>
    </source>
</evidence>
<organism evidence="2 3">
    <name type="scientific">Leucobacter rhizosphaerae</name>
    <dbReference type="NCBI Taxonomy" id="2932245"/>
    <lineage>
        <taxon>Bacteria</taxon>
        <taxon>Bacillati</taxon>
        <taxon>Actinomycetota</taxon>
        <taxon>Actinomycetes</taxon>
        <taxon>Micrococcales</taxon>
        <taxon>Microbacteriaceae</taxon>
        <taxon>Leucobacter</taxon>
    </lineage>
</organism>
<sequence>MNAPETDTRSHTAQTPSPERPSATRAPVRHEHGWQLESRHPTSEGVVRYVRCGICGTMRVDVERPDALPPSALSRELGHASYLSE</sequence>
<reference evidence="2 3" key="1">
    <citation type="submission" date="2022-04" db="EMBL/GenBank/DDBJ databases">
        <title>Leucobacter sp. isolated from rhizosphere of onion.</title>
        <authorList>
            <person name="Won M."/>
            <person name="Lee C.-M."/>
            <person name="Woen H.-Y."/>
            <person name="Kwon S.-W."/>
        </authorList>
    </citation>
    <scope>NUCLEOTIDE SEQUENCE [LARGE SCALE GENOMIC DNA]</scope>
    <source>
        <strain evidence="2 3">H25R-14</strain>
    </source>
</reference>
<feature type="region of interest" description="Disordered" evidence="1">
    <location>
        <begin position="1"/>
        <end position="42"/>
    </location>
</feature>
<feature type="compositionally biased region" description="Basic and acidic residues" evidence="1">
    <location>
        <begin position="1"/>
        <end position="10"/>
    </location>
</feature>
<evidence type="ECO:0000256" key="1">
    <source>
        <dbReference type="SAM" id="MobiDB-lite"/>
    </source>
</evidence>
<dbReference type="EMBL" id="CP095043">
    <property type="protein sequence ID" value="UOQ60750.1"/>
    <property type="molecule type" value="Genomic_DNA"/>
</dbReference>
<evidence type="ECO:0008006" key="4">
    <source>
        <dbReference type="Google" id="ProtNLM"/>
    </source>
</evidence>
<feature type="compositionally biased region" description="Basic and acidic residues" evidence="1">
    <location>
        <begin position="28"/>
        <end position="42"/>
    </location>
</feature>
<keyword evidence="3" id="KW-1185">Reference proteome</keyword>
<feature type="region of interest" description="Disordered" evidence="1">
    <location>
        <begin position="64"/>
        <end position="85"/>
    </location>
</feature>
<name>A0ABY4FWT1_9MICO</name>
<protein>
    <recommendedName>
        <fullName evidence="4">RNHCP domain-containing protein</fullName>
    </recommendedName>
</protein>
<dbReference type="RefSeq" id="WP_244686636.1">
    <property type="nucleotide sequence ID" value="NZ_CP095043.1"/>
</dbReference>
<gene>
    <name evidence="2" type="ORF">MUN76_01840</name>
</gene>
<accession>A0ABY4FWT1</accession>
<proteinExistence type="predicted"/>
<evidence type="ECO:0000313" key="3">
    <source>
        <dbReference type="Proteomes" id="UP000831775"/>
    </source>
</evidence>